<feature type="domain" description="Type II secretion system protein GspF" evidence="7">
    <location>
        <begin position="168"/>
        <end position="295"/>
    </location>
</feature>
<dbReference type="PANTHER" id="PTHR35007:SF2">
    <property type="entry name" value="PILUS ASSEMBLE PROTEIN"/>
    <property type="match status" value="1"/>
</dbReference>
<keyword evidence="4 6" id="KW-1133">Transmembrane helix</keyword>
<comment type="caution">
    <text evidence="8">The sequence shown here is derived from an EMBL/GenBank/DDBJ whole genome shotgun (WGS) entry which is preliminary data.</text>
</comment>
<evidence type="ECO:0000256" key="1">
    <source>
        <dbReference type="ARBA" id="ARBA00004651"/>
    </source>
</evidence>
<gene>
    <name evidence="8" type="ORF">ABSH63_01590</name>
</gene>
<evidence type="ECO:0000256" key="5">
    <source>
        <dbReference type="ARBA" id="ARBA00023136"/>
    </source>
</evidence>
<keyword evidence="2" id="KW-1003">Cell membrane</keyword>
<dbReference type="Proteomes" id="UP001465331">
    <property type="component" value="Unassembled WGS sequence"/>
</dbReference>
<evidence type="ECO:0000259" key="7">
    <source>
        <dbReference type="Pfam" id="PF00482"/>
    </source>
</evidence>
<dbReference type="EMBL" id="JBEPIJ010000001">
    <property type="protein sequence ID" value="MES0872706.1"/>
    <property type="molecule type" value="Genomic_DNA"/>
</dbReference>
<accession>A0ABV2A661</accession>
<evidence type="ECO:0000256" key="4">
    <source>
        <dbReference type="ARBA" id="ARBA00022989"/>
    </source>
</evidence>
<keyword evidence="5 6" id="KW-0472">Membrane</keyword>
<feature type="transmembrane region" description="Helical" evidence="6">
    <location>
        <begin position="6"/>
        <end position="29"/>
    </location>
</feature>
<dbReference type="Pfam" id="PF00482">
    <property type="entry name" value="T2SSF"/>
    <property type="match status" value="1"/>
</dbReference>
<evidence type="ECO:0000313" key="9">
    <source>
        <dbReference type="Proteomes" id="UP001465331"/>
    </source>
</evidence>
<protein>
    <submittedName>
        <fullName evidence="8">Type II secretion system F family protein</fullName>
    </submittedName>
</protein>
<organism evidence="8 9">
    <name type="scientific">Sinimarinibacterium thermocellulolyticum</name>
    <dbReference type="NCBI Taxonomy" id="3170016"/>
    <lineage>
        <taxon>Bacteria</taxon>
        <taxon>Pseudomonadati</taxon>
        <taxon>Pseudomonadota</taxon>
        <taxon>Gammaproteobacteria</taxon>
        <taxon>Nevskiales</taxon>
        <taxon>Nevskiaceae</taxon>
        <taxon>Sinimarinibacterium</taxon>
    </lineage>
</organism>
<evidence type="ECO:0000313" key="8">
    <source>
        <dbReference type="EMBL" id="MES0872706.1"/>
    </source>
</evidence>
<feature type="transmembrane region" description="Helical" evidence="6">
    <location>
        <begin position="127"/>
        <end position="149"/>
    </location>
</feature>
<keyword evidence="3 6" id="KW-0812">Transmembrane</keyword>
<feature type="transmembrane region" description="Helical" evidence="6">
    <location>
        <begin position="279"/>
        <end position="304"/>
    </location>
</feature>
<comment type="subcellular location">
    <subcellularLocation>
        <location evidence="1">Cell membrane</location>
        <topology evidence="1">Multi-pass membrane protein</topology>
    </subcellularLocation>
</comment>
<name>A0ABV2A661_9GAMM</name>
<proteinExistence type="predicted"/>
<feature type="transmembrane region" description="Helical" evidence="6">
    <location>
        <begin position="97"/>
        <end position="121"/>
    </location>
</feature>
<dbReference type="PANTHER" id="PTHR35007">
    <property type="entry name" value="INTEGRAL MEMBRANE PROTEIN-RELATED"/>
    <property type="match status" value="1"/>
</dbReference>
<evidence type="ECO:0000256" key="6">
    <source>
        <dbReference type="SAM" id="Phobius"/>
    </source>
</evidence>
<reference evidence="8 9" key="1">
    <citation type="submission" date="2024-06" db="EMBL/GenBank/DDBJ databases">
        <authorList>
            <person name="Li Z."/>
            <person name="Jiang Y."/>
        </authorList>
    </citation>
    <scope>NUCLEOTIDE SEQUENCE [LARGE SCALE GENOMIC DNA]</scope>
    <source>
        <strain evidence="8 9">HSW-8</strain>
    </source>
</reference>
<evidence type="ECO:0000256" key="3">
    <source>
        <dbReference type="ARBA" id="ARBA00022692"/>
    </source>
</evidence>
<dbReference type="InterPro" id="IPR018076">
    <property type="entry name" value="T2SS_GspF_dom"/>
</dbReference>
<sequence length="312" mass="33960">MNPTVFAGLIAAAILLATLGVGLLALLFVRARDEHRLRRRLAPEVAGGGGDFDDRGQRPLVASMVRGGKAIEGMVDPEGESGRLLMQAGWRGGEQRVLWYAFQGVLPIALAALLLVFWLFAEVDNKFLVTLLFGVAAVLLSFLLPRWILRAAAAARRRRIKAEVPLLIHLLTLLFEAGLSTRQALASLVREGGGVLPELGRELDLVLRQIEAGADTSDVLKNLADLVEVDDLSTVLGVLRQVDRYGGEIREPLLEALDVIEERRSLDLREKVNLLSGRMTVVMVLFFFPALMVFVAGPAFLALIRALGDVSA</sequence>
<keyword evidence="9" id="KW-1185">Reference proteome</keyword>
<dbReference type="RefSeq" id="WP_352886792.1">
    <property type="nucleotide sequence ID" value="NZ_JBEPIJ010000001.1"/>
</dbReference>
<evidence type="ECO:0000256" key="2">
    <source>
        <dbReference type="ARBA" id="ARBA00022475"/>
    </source>
</evidence>